<dbReference type="AlphaFoldDB" id="A0AAE0FIJ0"/>
<proteinExistence type="predicted"/>
<feature type="compositionally biased region" description="Polar residues" evidence="1">
    <location>
        <begin position="89"/>
        <end position="102"/>
    </location>
</feature>
<feature type="region of interest" description="Disordered" evidence="1">
    <location>
        <begin position="1"/>
        <end position="68"/>
    </location>
</feature>
<protein>
    <submittedName>
        <fullName evidence="2">Uncharacterized protein</fullName>
    </submittedName>
</protein>
<sequence length="650" mass="71881">MLGDTPSHAGQKSSVATSDGAAGQALAPAADASAWQSVAVPANNLQGTERNETAGQLDAAPSASSDAVLLPSDKVAATGRAFSIRQADSESQTGNSTQPNARISEIVSTKFNNETEGAPSTTQNRNVGDILARQATAVKMDTVQASLQKSPAAQPADSDMNTSATPPLVEGPPQKFSNISKEARNIKTNSSHHTRHRIAGTNPMQSPSAAAPSDEKLETPLPTAAAPSDEKLETPLSTQSPAEAPAMNEIKISSAAEVPSVWRTGEPSEAHAALVRDCSTDNNALRYFPNTEWCIFNRINCSGMNMTIKDDELTLQLWVEAGQPEFKDSEWCKQLEEEGGCTSVQEGHYELAAECADVEVPKLACQSPGCLNSGEWKSRHEWQPLGSTSYTVYSRPQALKLLRKTRVVFIGDSLCRQTYVHLTQFLRGRRQYNDLHIHGNIPFQITAANDSNLRFDDHLVLKGEKSMRRKYSLPEKEMQEFDHFEAAFFWAQTWDGIPSILGGPDLRLFNPHVIVLHLGAWQKVFNEAIQTAGFEAFVNYSQTVQPARLKKLIIIGSPNDDRQEVNELSQKLLKEQPAWDYVDYHSLTHSPNFEWEKCLEDNTHYGCGFQDLEKQTRAVRCWRKNWGEYACEDSVNHVLMMQLLNLWTQL</sequence>
<feature type="compositionally biased region" description="Polar residues" evidence="1">
    <location>
        <begin position="8"/>
        <end position="17"/>
    </location>
</feature>
<feature type="compositionally biased region" description="Low complexity" evidence="1">
    <location>
        <begin position="19"/>
        <end position="40"/>
    </location>
</feature>
<evidence type="ECO:0000313" key="2">
    <source>
        <dbReference type="EMBL" id="KAK3260380.1"/>
    </source>
</evidence>
<dbReference type="EMBL" id="LGRX02017774">
    <property type="protein sequence ID" value="KAK3260380.1"/>
    <property type="molecule type" value="Genomic_DNA"/>
</dbReference>
<comment type="caution">
    <text evidence="2">The sequence shown here is derived from an EMBL/GenBank/DDBJ whole genome shotgun (WGS) entry which is preliminary data.</text>
</comment>
<gene>
    <name evidence="2" type="ORF">CYMTET_30662</name>
</gene>
<feature type="compositionally biased region" description="Polar residues" evidence="1">
    <location>
        <begin position="175"/>
        <end position="189"/>
    </location>
</feature>
<evidence type="ECO:0000313" key="3">
    <source>
        <dbReference type="Proteomes" id="UP001190700"/>
    </source>
</evidence>
<feature type="region of interest" description="Disordered" evidence="1">
    <location>
        <begin position="143"/>
        <end position="244"/>
    </location>
</feature>
<name>A0AAE0FIJ0_9CHLO</name>
<dbReference type="SUPFAM" id="SSF52266">
    <property type="entry name" value="SGNH hydrolase"/>
    <property type="match status" value="1"/>
</dbReference>
<accession>A0AAE0FIJ0</accession>
<evidence type="ECO:0000256" key="1">
    <source>
        <dbReference type="SAM" id="MobiDB-lite"/>
    </source>
</evidence>
<feature type="region of interest" description="Disordered" evidence="1">
    <location>
        <begin position="81"/>
        <end position="102"/>
    </location>
</feature>
<keyword evidence="3" id="KW-1185">Reference proteome</keyword>
<reference evidence="2 3" key="1">
    <citation type="journal article" date="2015" name="Genome Biol. Evol.">
        <title>Comparative Genomics of a Bacterivorous Green Alga Reveals Evolutionary Causalities and Consequences of Phago-Mixotrophic Mode of Nutrition.</title>
        <authorList>
            <person name="Burns J.A."/>
            <person name="Paasch A."/>
            <person name="Narechania A."/>
            <person name="Kim E."/>
        </authorList>
    </citation>
    <scope>NUCLEOTIDE SEQUENCE [LARGE SCALE GENOMIC DNA]</scope>
    <source>
        <strain evidence="2 3">PLY_AMNH</strain>
    </source>
</reference>
<dbReference type="Proteomes" id="UP001190700">
    <property type="component" value="Unassembled WGS sequence"/>
</dbReference>
<organism evidence="2 3">
    <name type="scientific">Cymbomonas tetramitiformis</name>
    <dbReference type="NCBI Taxonomy" id="36881"/>
    <lineage>
        <taxon>Eukaryota</taxon>
        <taxon>Viridiplantae</taxon>
        <taxon>Chlorophyta</taxon>
        <taxon>Pyramimonadophyceae</taxon>
        <taxon>Pyramimonadales</taxon>
        <taxon>Pyramimonadaceae</taxon>
        <taxon>Cymbomonas</taxon>
    </lineage>
</organism>